<reference evidence="1" key="1">
    <citation type="submission" date="2014-11" db="EMBL/GenBank/DDBJ databases">
        <authorList>
            <person name="Amaro Gonzalez C."/>
        </authorList>
    </citation>
    <scope>NUCLEOTIDE SEQUENCE</scope>
</reference>
<name>A0A0E9R326_ANGAN</name>
<dbReference type="AlphaFoldDB" id="A0A0E9R326"/>
<accession>A0A0E9R326</accession>
<organism evidence="1">
    <name type="scientific">Anguilla anguilla</name>
    <name type="common">European freshwater eel</name>
    <name type="synonym">Muraena anguilla</name>
    <dbReference type="NCBI Taxonomy" id="7936"/>
    <lineage>
        <taxon>Eukaryota</taxon>
        <taxon>Metazoa</taxon>
        <taxon>Chordata</taxon>
        <taxon>Craniata</taxon>
        <taxon>Vertebrata</taxon>
        <taxon>Euteleostomi</taxon>
        <taxon>Actinopterygii</taxon>
        <taxon>Neopterygii</taxon>
        <taxon>Teleostei</taxon>
        <taxon>Anguilliformes</taxon>
        <taxon>Anguillidae</taxon>
        <taxon>Anguilla</taxon>
    </lineage>
</organism>
<proteinExistence type="predicted"/>
<protein>
    <submittedName>
        <fullName evidence="1">Uncharacterized protein</fullName>
    </submittedName>
</protein>
<reference evidence="1" key="2">
    <citation type="journal article" date="2015" name="Fish Shellfish Immunol.">
        <title>Early steps in the European eel (Anguilla anguilla)-Vibrio vulnificus interaction in the gills: Role of the RtxA13 toxin.</title>
        <authorList>
            <person name="Callol A."/>
            <person name="Pajuelo D."/>
            <person name="Ebbesson L."/>
            <person name="Teles M."/>
            <person name="MacKenzie S."/>
            <person name="Amaro C."/>
        </authorList>
    </citation>
    <scope>NUCLEOTIDE SEQUENCE</scope>
</reference>
<evidence type="ECO:0000313" key="1">
    <source>
        <dbReference type="EMBL" id="JAH23524.1"/>
    </source>
</evidence>
<dbReference type="EMBL" id="GBXM01085053">
    <property type="protein sequence ID" value="JAH23524.1"/>
    <property type="molecule type" value="Transcribed_RNA"/>
</dbReference>
<sequence length="29" mass="3451">MKTEPHISHYTNQAQERICHCLSQDKQSH</sequence>